<organism evidence="2 3">
    <name type="scientific">Caligus rogercresseyi</name>
    <name type="common">Sea louse</name>
    <dbReference type="NCBI Taxonomy" id="217165"/>
    <lineage>
        <taxon>Eukaryota</taxon>
        <taxon>Metazoa</taxon>
        <taxon>Ecdysozoa</taxon>
        <taxon>Arthropoda</taxon>
        <taxon>Crustacea</taxon>
        <taxon>Multicrustacea</taxon>
        <taxon>Hexanauplia</taxon>
        <taxon>Copepoda</taxon>
        <taxon>Siphonostomatoida</taxon>
        <taxon>Caligidae</taxon>
        <taxon>Caligus</taxon>
    </lineage>
</organism>
<sequence length="54" mass="5866">MCDQTEPSPTTSAIWKGQTSMKKGRKKNYAPRCGERKPTLITAVGQCAVATQIP</sequence>
<evidence type="ECO:0000313" key="2">
    <source>
        <dbReference type="EMBL" id="QQP41871.1"/>
    </source>
</evidence>
<dbReference type="AlphaFoldDB" id="A0A7T8H2C5"/>
<gene>
    <name evidence="2" type="ORF">FKW44_016366</name>
</gene>
<feature type="compositionally biased region" description="Polar residues" evidence="1">
    <location>
        <begin position="1"/>
        <end position="21"/>
    </location>
</feature>
<evidence type="ECO:0000313" key="3">
    <source>
        <dbReference type="Proteomes" id="UP000595437"/>
    </source>
</evidence>
<keyword evidence="3" id="KW-1185">Reference proteome</keyword>
<evidence type="ECO:0000256" key="1">
    <source>
        <dbReference type="SAM" id="MobiDB-lite"/>
    </source>
</evidence>
<accession>A0A7T8H2C5</accession>
<name>A0A7T8H2C5_CALRO</name>
<feature type="region of interest" description="Disordered" evidence="1">
    <location>
        <begin position="1"/>
        <end position="32"/>
    </location>
</feature>
<dbReference type="Proteomes" id="UP000595437">
    <property type="component" value="Chromosome 11"/>
</dbReference>
<dbReference type="EMBL" id="CP045900">
    <property type="protein sequence ID" value="QQP41871.1"/>
    <property type="molecule type" value="Genomic_DNA"/>
</dbReference>
<reference evidence="3" key="1">
    <citation type="submission" date="2021-01" db="EMBL/GenBank/DDBJ databases">
        <title>Caligus Genome Assembly.</title>
        <authorList>
            <person name="Gallardo-Escarate C."/>
        </authorList>
    </citation>
    <scope>NUCLEOTIDE SEQUENCE [LARGE SCALE GENOMIC DNA]</scope>
</reference>
<protein>
    <submittedName>
        <fullName evidence="2">Uncharacterized protein</fullName>
    </submittedName>
</protein>
<proteinExistence type="predicted"/>